<gene>
    <name evidence="2" type="ORF">ACFS6I_08020</name>
</gene>
<protein>
    <submittedName>
        <fullName evidence="2">Uncharacterized protein</fullName>
    </submittedName>
</protein>
<evidence type="ECO:0000313" key="2">
    <source>
        <dbReference type="EMBL" id="MFD2903865.1"/>
    </source>
</evidence>
<proteinExistence type="predicted"/>
<accession>A0ABW5YUC1</accession>
<comment type="caution">
    <text evidence="2">The sequence shown here is derived from an EMBL/GenBank/DDBJ whole genome shotgun (WGS) entry which is preliminary data.</text>
</comment>
<keyword evidence="3" id="KW-1185">Reference proteome</keyword>
<dbReference type="Proteomes" id="UP001597509">
    <property type="component" value="Unassembled WGS sequence"/>
</dbReference>
<evidence type="ECO:0000256" key="1">
    <source>
        <dbReference type="SAM" id="SignalP"/>
    </source>
</evidence>
<organism evidence="2 3">
    <name type="scientific">Sphingobacterium anhuiense</name>
    <dbReference type="NCBI Taxonomy" id="493780"/>
    <lineage>
        <taxon>Bacteria</taxon>
        <taxon>Pseudomonadati</taxon>
        <taxon>Bacteroidota</taxon>
        <taxon>Sphingobacteriia</taxon>
        <taxon>Sphingobacteriales</taxon>
        <taxon>Sphingobacteriaceae</taxon>
        <taxon>Sphingobacterium</taxon>
    </lineage>
</organism>
<evidence type="ECO:0000313" key="3">
    <source>
        <dbReference type="Proteomes" id="UP001597509"/>
    </source>
</evidence>
<keyword evidence="1" id="KW-0732">Signal</keyword>
<name>A0ABW5YUC1_9SPHI</name>
<feature type="signal peptide" evidence="1">
    <location>
        <begin position="1"/>
        <end position="20"/>
    </location>
</feature>
<feature type="chain" id="PRO_5046794504" evidence="1">
    <location>
        <begin position="21"/>
        <end position="189"/>
    </location>
</feature>
<dbReference type="EMBL" id="JBHUPE010000004">
    <property type="protein sequence ID" value="MFD2903865.1"/>
    <property type="molecule type" value="Genomic_DNA"/>
</dbReference>
<sequence length="189" mass="21715">MMKQLAILLILGFSMGTADAQITSISANKANFEKSGFPFKGKRVLQVEHITTANEDNFIVFSKEQRNADPDHLYIQQFQKNNDKWTVVAEDHISEKDIVTSVWDARKAFFDADKDGKLDAIFVYSRHPKGDMAKQLSCIALVLYNKQFYRLQADQADGYQKTTYSDNYSQLPEVIKTQVAQFWEKLDKD</sequence>
<dbReference type="RefSeq" id="WP_380919482.1">
    <property type="nucleotide sequence ID" value="NZ_JBHUPE010000004.1"/>
</dbReference>
<reference evidence="3" key="1">
    <citation type="journal article" date="2019" name="Int. J. Syst. Evol. Microbiol.">
        <title>The Global Catalogue of Microorganisms (GCM) 10K type strain sequencing project: providing services to taxonomists for standard genome sequencing and annotation.</title>
        <authorList>
            <consortium name="The Broad Institute Genomics Platform"/>
            <consortium name="The Broad Institute Genome Sequencing Center for Infectious Disease"/>
            <person name="Wu L."/>
            <person name="Ma J."/>
        </authorList>
    </citation>
    <scope>NUCLEOTIDE SEQUENCE [LARGE SCALE GENOMIC DNA]</scope>
    <source>
        <strain evidence="3">KCTC 22209</strain>
    </source>
</reference>